<dbReference type="RefSeq" id="WP_229904757.1">
    <property type="nucleotide sequence ID" value="NZ_BNAR01000004.1"/>
</dbReference>
<keyword evidence="1" id="KW-0378">Hydrolase</keyword>
<dbReference type="SUPFAM" id="SSF53474">
    <property type="entry name" value="alpha/beta-Hydrolases"/>
    <property type="match status" value="1"/>
</dbReference>
<sequence length="552" mass="60351">MGTPRFDLAGRAIGLLVQRLLKLPPATTRDVTVERDLRIPTHDGQTLLANHWAPAGEAASGVPTVVVRTPYGRTGPLDWLYGRALAERGLHVLTVSCRGTFGSDGDFRAMRHEREDGLSTLRWLAAQPWANDVVLTGSSYLGYTQWAIAADAPVQVKAMVPHVTSARLALAFLRPGRFEMETLLGWSVSTATQERRGNLWRALLGIGRKRVQDAMSTLPLVDADTAALGHAWPFYQECLHHDQNDPYWKNEDHSPTVGDVTVPVSSIAGWYDIFLADQLRDFQVLRAAGRDAHLTVGPWWHAHTGGMAAVLGDTVGWAAAHARGTEPPRKPPVRLFVMGVDEWRDFDEWPPTGSTPQRWHLAPGGALRAGTNPSSPPTSFLYDPAHPTPSLGGPKLEARGAGPVDNRELEARHDVLVFTSDVLDADVEVIGEVTAEVWLRADRPSCDLFVRLCDVDERGKSLNICDDLVKVAPDGITKVTVDLSPTAHVFRRGHRIRVQVSAGAFPRFARNLGDGGPPHKATELRTTAIDVFHDADHPSAVLLPRFLSRPAG</sequence>
<dbReference type="Pfam" id="PF08530">
    <property type="entry name" value="PepX_C"/>
    <property type="match status" value="1"/>
</dbReference>
<dbReference type="InterPro" id="IPR013736">
    <property type="entry name" value="Xaa-Pro_dipept_C"/>
</dbReference>
<dbReference type="Proteomes" id="UP000605568">
    <property type="component" value="Unassembled WGS sequence"/>
</dbReference>
<keyword evidence="5" id="KW-1185">Reference proteome</keyword>
<dbReference type="Gene3D" id="1.10.3020.10">
    <property type="entry name" value="alpha-amino acid ester hydrolase ( Helical cap domain)"/>
    <property type="match status" value="1"/>
</dbReference>
<dbReference type="Pfam" id="PF02129">
    <property type="entry name" value="Peptidase_S15"/>
    <property type="match status" value="1"/>
</dbReference>
<dbReference type="EMBL" id="BNAR01000004">
    <property type="protein sequence ID" value="GHH40080.1"/>
    <property type="molecule type" value="Genomic_DNA"/>
</dbReference>
<dbReference type="NCBIfam" id="TIGR00976">
    <property type="entry name" value="CocE_NonD"/>
    <property type="match status" value="1"/>
</dbReference>
<name>A0ABQ3MCW0_9PSEU</name>
<evidence type="ECO:0000313" key="4">
    <source>
        <dbReference type="EMBL" id="GHH40080.1"/>
    </source>
</evidence>
<dbReference type="SMART" id="SM00939">
    <property type="entry name" value="PepX_C"/>
    <property type="match status" value="1"/>
</dbReference>
<comment type="caution">
    <text evidence="4">The sequence shown here is derived from an EMBL/GenBank/DDBJ whole genome shotgun (WGS) entry which is preliminary data.</text>
</comment>
<feature type="region of interest" description="Disordered" evidence="2">
    <location>
        <begin position="369"/>
        <end position="393"/>
    </location>
</feature>
<dbReference type="InterPro" id="IPR008979">
    <property type="entry name" value="Galactose-bd-like_sf"/>
</dbReference>
<dbReference type="InterPro" id="IPR000383">
    <property type="entry name" value="Xaa-Pro-like_dom"/>
</dbReference>
<gene>
    <name evidence="4" type="ORF">GCM10017774_32870</name>
</gene>
<feature type="domain" description="Xaa-Pro dipeptidyl-peptidase C-terminal" evidence="3">
    <location>
        <begin position="315"/>
        <end position="542"/>
    </location>
</feature>
<dbReference type="Gene3D" id="3.40.50.1820">
    <property type="entry name" value="alpha/beta hydrolase"/>
    <property type="match status" value="1"/>
</dbReference>
<dbReference type="Gene3D" id="2.60.120.260">
    <property type="entry name" value="Galactose-binding domain-like"/>
    <property type="match status" value="1"/>
</dbReference>
<dbReference type="InterPro" id="IPR029058">
    <property type="entry name" value="AB_hydrolase_fold"/>
</dbReference>
<evidence type="ECO:0000256" key="2">
    <source>
        <dbReference type="SAM" id="MobiDB-lite"/>
    </source>
</evidence>
<evidence type="ECO:0000313" key="5">
    <source>
        <dbReference type="Proteomes" id="UP000605568"/>
    </source>
</evidence>
<reference evidence="5" key="1">
    <citation type="journal article" date="2019" name="Int. J. Syst. Evol. Microbiol.">
        <title>The Global Catalogue of Microorganisms (GCM) 10K type strain sequencing project: providing services to taxonomists for standard genome sequencing and annotation.</title>
        <authorList>
            <consortium name="The Broad Institute Genomics Platform"/>
            <consortium name="The Broad Institute Genome Sequencing Center for Infectious Disease"/>
            <person name="Wu L."/>
            <person name="Ma J."/>
        </authorList>
    </citation>
    <scope>NUCLEOTIDE SEQUENCE [LARGE SCALE GENOMIC DNA]</scope>
    <source>
        <strain evidence="5">CGMCC 4.7367</strain>
    </source>
</reference>
<organism evidence="4 5">
    <name type="scientific">Lentzea cavernae</name>
    <dbReference type="NCBI Taxonomy" id="2020703"/>
    <lineage>
        <taxon>Bacteria</taxon>
        <taxon>Bacillati</taxon>
        <taxon>Actinomycetota</taxon>
        <taxon>Actinomycetes</taxon>
        <taxon>Pseudonocardiales</taxon>
        <taxon>Pseudonocardiaceae</taxon>
        <taxon>Lentzea</taxon>
    </lineage>
</organism>
<evidence type="ECO:0000259" key="3">
    <source>
        <dbReference type="SMART" id="SM00939"/>
    </source>
</evidence>
<dbReference type="InterPro" id="IPR005674">
    <property type="entry name" value="CocE/Ser_esterase"/>
</dbReference>
<evidence type="ECO:0000256" key="1">
    <source>
        <dbReference type="ARBA" id="ARBA00022801"/>
    </source>
</evidence>
<accession>A0ABQ3MCW0</accession>
<dbReference type="SUPFAM" id="SSF49785">
    <property type="entry name" value="Galactose-binding domain-like"/>
    <property type="match status" value="1"/>
</dbReference>
<protein>
    <submittedName>
        <fullName evidence="4">X-Pro dipeptidyl-peptidase</fullName>
    </submittedName>
</protein>
<proteinExistence type="predicted"/>